<accession>A0A0E9PN00</accession>
<protein>
    <submittedName>
        <fullName evidence="1">Uncharacterized protein</fullName>
    </submittedName>
</protein>
<reference evidence="1" key="2">
    <citation type="journal article" date="2015" name="Fish Shellfish Immunol.">
        <title>Early steps in the European eel (Anguilla anguilla)-Vibrio vulnificus interaction in the gills: Role of the RtxA13 toxin.</title>
        <authorList>
            <person name="Callol A."/>
            <person name="Pajuelo D."/>
            <person name="Ebbesson L."/>
            <person name="Teles M."/>
            <person name="MacKenzie S."/>
            <person name="Amaro C."/>
        </authorList>
    </citation>
    <scope>NUCLEOTIDE SEQUENCE</scope>
</reference>
<evidence type="ECO:0000313" key="1">
    <source>
        <dbReference type="EMBL" id="JAH05445.1"/>
    </source>
</evidence>
<organism evidence="1">
    <name type="scientific">Anguilla anguilla</name>
    <name type="common">European freshwater eel</name>
    <name type="synonym">Muraena anguilla</name>
    <dbReference type="NCBI Taxonomy" id="7936"/>
    <lineage>
        <taxon>Eukaryota</taxon>
        <taxon>Metazoa</taxon>
        <taxon>Chordata</taxon>
        <taxon>Craniata</taxon>
        <taxon>Vertebrata</taxon>
        <taxon>Euteleostomi</taxon>
        <taxon>Actinopterygii</taxon>
        <taxon>Neopterygii</taxon>
        <taxon>Teleostei</taxon>
        <taxon>Anguilliformes</taxon>
        <taxon>Anguillidae</taxon>
        <taxon>Anguilla</taxon>
    </lineage>
</organism>
<reference evidence="1" key="1">
    <citation type="submission" date="2014-11" db="EMBL/GenBank/DDBJ databases">
        <authorList>
            <person name="Amaro Gonzalez C."/>
        </authorList>
    </citation>
    <scope>NUCLEOTIDE SEQUENCE</scope>
</reference>
<dbReference type="EMBL" id="GBXM01103132">
    <property type="protein sequence ID" value="JAH05445.1"/>
    <property type="molecule type" value="Transcribed_RNA"/>
</dbReference>
<proteinExistence type="predicted"/>
<dbReference type="AlphaFoldDB" id="A0A0E9PN00"/>
<name>A0A0E9PN00_ANGAN</name>
<sequence length="32" mass="3830">MTTQAHLRHSNVHFIQSNYSNDFTTYFQVRVS</sequence>